<dbReference type="Gene3D" id="2.130.10.10">
    <property type="entry name" value="YVTN repeat-like/Quinoprotein amine dehydrogenase"/>
    <property type="match status" value="2"/>
</dbReference>
<evidence type="ECO:0000256" key="3">
    <source>
        <dbReference type="ARBA" id="ARBA00038343"/>
    </source>
</evidence>
<dbReference type="GO" id="GO:0005634">
    <property type="term" value="C:nucleus"/>
    <property type="evidence" value="ECO:0007669"/>
    <property type="project" value="TreeGrafter"/>
</dbReference>
<organism evidence="5 6">
    <name type="scientific">Stichopus japonicus</name>
    <name type="common">Sea cucumber</name>
    <dbReference type="NCBI Taxonomy" id="307972"/>
    <lineage>
        <taxon>Eukaryota</taxon>
        <taxon>Metazoa</taxon>
        <taxon>Echinodermata</taxon>
        <taxon>Eleutherozoa</taxon>
        <taxon>Echinozoa</taxon>
        <taxon>Holothuroidea</taxon>
        <taxon>Aspidochirotacea</taxon>
        <taxon>Aspidochirotida</taxon>
        <taxon>Stichopodidae</taxon>
        <taxon>Apostichopus</taxon>
    </lineage>
</organism>
<dbReference type="STRING" id="307972.A0A2G8KZQ3"/>
<evidence type="ECO:0000256" key="2">
    <source>
        <dbReference type="ARBA" id="ARBA00022737"/>
    </source>
</evidence>
<dbReference type="Pfam" id="PF00400">
    <property type="entry name" value="WD40"/>
    <property type="match status" value="3"/>
</dbReference>
<sequence>MECVRGDMYLVDMASTKGHVGMLNGAYWNPKVRSEFITCSNDGTVRMWDVAIPYKHINVIKFRSSNGRKTIPTCCTFSRDGKLVAAPCQDGTIQLWDIKKPFIRGHGYLDNYLTQSLSAFLHRDDTLKLWDLRNFKRPVNVADGLVNFYPVMDCAFSPDDKMVVTSQAVRKGEDGKLVFLDRENFDIITEMNCGPASALRCLWHPKLNQIIVGLANGDAKVFFSPEKSHRGAKLCVIKKKRRVKEPDVIRNESIITRKYKT</sequence>
<accession>A0A2G8KZQ3</accession>
<evidence type="ECO:0000313" key="5">
    <source>
        <dbReference type="EMBL" id="PIK53477.1"/>
    </source>
</evidence>
<dbReference type="PANTHER" id="PTHR16017:SF0">
    <property type="entry name" value="WD REPEAT-CONTAINING PROTEIN 70"/>
    <property type="match status" value="1"/>
</dbReference>
<gene>
    <name evidence="5" type="ORF">BSL78_09617</name>
</gene>
<dbReference type="GO" id="GO:0035861">
    <property type="term" value="C:site of double-strand break"/>
    <property type="evidence" value="ECO:0007669"/>
    <property type="project" value="TreeGrafter"/>
</dbReference>
<feature type="repeat" description="WD" evidence="4">
    <location>
        <begin position="16"/>
        <end position="50"/>
    </location>
</feature>
<keyword evidence="6" id="KW-1185">Reference proteome</keyword>
<dbReference type="PROSITE" id="PS50082">
    <property type="entry name" value="WD_REPEATS_2"/>
    <property type="match status" value="2"/>
</dbReference>
<evidence type="ECO:0000256" key="1">
    <source>
        <dbReference type="ARBA" id="ARBA00022574"/>
    </source>
</evidence>
<comment type="similarity">
    <text evidence="3">Belongs to the WD repeat GAD-1 family.</text>
</comment>
<evidence type="ECO:0000256" key="4">
    <source>
        <dbReference type="PROSITE-ProRule" id="PRU00221"/>
    </source>
</evidence>
<dbReference type="AlphaFoldDB" id="A0A2G8KZQ3"/>
<dbReference type="InterPro" id="IPR036322">
    <property type="entry name" value="WD40_repeat_dom_sf"/>
</dbReference>
<keyword evidence="1 4" id="KW-0853">WD repeat</keyword>
<dbReference type="InterPro" id="IPR051858">
    <property type="entry name" value="WD_repeat_GAD-1"/>
</dbReference>
<name>A0A2G8KZQ3_STIJA</name>
<feature type="repeat" description="WD" evidence="4">
    <location>
        <begin position="77"/>
        <end position="99"/>
    </location>
</feature>
<dbReference type="OrthoDB" id="10264376at2759"/>
<dbReference type="EMBL" id="MRZV01000284">
    <property type="protein sequence ID" value="PIK53477.1"/>
    <property type="molecule type" value="Genomic_DNA"/>
</dbReference>
<proteinExistence type="inferred from homology"/>
<dbReference type="PANTHER" id="PTHR16017">
    <property type="entry name" value="GASTRULATION DEFECTIVE PROTEIN 1-RELATED"/>
    <property type="match status" value="1"/>
</dbReference>
<dbReference type="InterPro" id="IPR001680">
    <property type="entry name" value="WD40_rpt"/>
</dbReference>
<dbReference type="PROSITE" id="PS50294">
    <property type="entry name" value="WD_REPEATS_REGION"/>
    <property type="match status" value="1"/>
</dbReference>
<dbReference type="Proteomes" id="UP000230750">
    <property type="component" value="Unassembled WGS sequence"/>
</dbReference>
<keyword evidence="2" id="KW-0677">Repeat</keyword>
<protein>
    <submittedName>
        <fullName evidence="5">Putative WD repeat-containing protein 70 isoform X5</fullName>
    </submittedName>
</protein>
<reference evidence="5 6" key="1">
    <citation type="journal article" date="2017" name="PLoS Biol.">
        <title>The sea cucumber genome provides insights into morphological evolution and visceral regeneration.</title>
        <authorList>
            <person name="Zhang X."/>
            <person name="Sun L."/>
            <person name="Yuan J."/>
            <person name="Sun Y."/>
            <person name="Gao Y."/>
            <person name="Zhang L."/>
            <person name="Li S."/>
            <person name="Dai H."/>
            <person name="Hamel J.F."/>
            <person name="Liu C."/>
            <person name="Yu Y."/>
            <person name="Liu S."/>
            <person name="Lin W."/>
            <person name="Guo K."/>
            <person name="Jin S."/>
            <person name="Xu P."/>
            <person name="Storey K.B."/>
            <person name="Huan P."/>
            <person name="Zhang T."/>
            <person name="Zhou Y."/>
            <person name="Zhang J."/>
            <person name="Lin C."/>
            <person name="Li X."/>
            <person name="Xing L."/>
            <person name="Huo D."/>
            <person name="Sun M."/>
            <person name="Wang L."/>
            <person name="Mercier A."/>
            <person name="Li F."/>
            <person name="Yang H."/>
            <person name="Xiang J."/>
        </authorList>
    </citation>
    <scope>NUCLEOTIDE SEQUENCE [LARGE SCALE GENOMIC DNA]</scope>
    <source>
        <strain evidence="5">Shaxun</strain>
        <tissue evidence="5">Muscle</tissue>
    </source>
</reference>
<dbReference type="SMART" id="SM00320">
    <property type="entry name" value="WD40"/>
    <property type="match status" value="3"/>
</dbReference>
<comment type="caution">
    <text evidence="5">The sequence shown here is derived from an EMBL/GenBank/DDBJ whole genome shotgun (WGS) entry which is preliminary data.</text>
</comment>
<evidence type="ECO:0000313" key="6">
    <source>
        <dbReference type="Proteomes" id="UP000230750"/>
    </source>
</evidence>
<dbReference type="InterPro" id="IPR015943">
    <property type="entry name" value="WD40/YVTN_repeat-like_dom_sf"/>
</dbReference>
<dbReference type="SUPFAM" id="SSF50978">
    <property type="entry name" value="WD40 repeat-like"/>
    <property type="match status" value="1"/>
</dbReference>